<feature type="region of interest" description="Disordered" evidence="1">
    <location>
        <begin position="1"/>
        <end position="26"/>
    </location>
</feature>
<dbReference type="AlphaFoldDB" id="A0AAE0EVF9"/>
<organism evidence="2 3">
    <name type="scientific">Cymbomonas tetramitiformis</name>
    <dbReference type="NCBI Taxonomy" id="36881"/>
    <lineage>
        <taxon>Eukaryota</taxon>
        <taxon>Viridiplantae</taxon>
        <taxon>Chlorophyta</taxon>
        <taxon>Pyramimonadophyceae</taxon>
        <taxon>Pyramimonadales</taxon>
        <taxon>Pyramimonadaceae</taxon>
        <taxon>Cymbomonas</taxon>
    </lineage>
</organism>
<gene>
    <name evidence="2" type="ORF">CYMTET_48572</name>
</gene>
<accession>A0AAE0EVF9</accession>
<dbReference type="EMBL" id="LGRX02033335">
    <property type="protein sequence ID" value="KAK3241689.1"/>
    <property type="molecule type" value="Genomic_DNA"/>
</dbReference>
<comment type="caution">
    <text evidence="2">The sequence shown here is derived from an EMBL/GenBank/DDBJ whole genome shotgun (WGS) entry which is preliminary data.</text>
</comment>
<feature type="compositionally biased region" description="Polar residues" evidence="1">
    <location>
        <begin position="70"/>
        <end position="79"/>
    </location>
</feature>
<feature type="region of interest" description="Disordered" evidence="1">
    <location>
        <begin position="58"/>
        <end position="79"/>
    </location>
</feature>
<evidence type="ECO:0000256" key="1">
    <source>
        <dbReference type="SAM" id="MobiDB-lite"/>
    </source>
</evidence>
<protein>
    <submittedName>
        <fullName evidence="2">Uncharacterized protein</fullName>
    </submittedName>
</protein>
<proteinExistence type="predicted"/>
<evidence type="ECO:0000313" key="2">
    <source>
        <dbReference type="EMBL" id="KAK3241689.1"/>
    </source>
</evidence>
<reference evidence="2 3" key="1">
    <citation type="journal article" date="2015" name="Genome Biol. Evol.">
        <title>Comparative Genomics of a Bacterivorous Green Alga Reveals Evolutionary Causalities and Consequences of Phago-Mixotrophic Mode of Nutrition.</title>
        <authorList>
            <person name="Burns J.A."/>
            <person name="Paasch A."/>
            <person name="Narechania A."/>
            <person name="Kim E."/>
        </authorList>
    </citation>
    <scope>NUCLEOTIDE SEQUENCE [LARGE SCALE GENOMIC DNA]</scope>
    <source>
        <strain evidence="2 3">PLY_AMNH</strain>
    </source>
</reference>
<keyword evidence="3" id="KW-1185">Reference proteome</keyword>
<sequence length="79" mass="8588">MLDQLSMELDVLRSADPPSPSSGGRACAEQAARANIFHQSDKHQRRYTMHPGGQMVQDAEFSGSEMVQDADSSSVDLAH</sequence>
<evidence type="ECO:0000313" key="3">
    <source>
        <dbReference type="Proteomes" id="UP001190700"/>
    </source>
</evidence>
<name>A0AAE0EVF9_9CHLO</name>
<dbReference type="Proteomes" id="UP001190700">
    <property type="component" value="Unassembled WGS sequence"/>
</dbReference>